<organism evidence="6 7">
    <name type="scientific">Amniculicola lignicola CBS 123094</name>
    <dbReference type="NCBI Taxonomy" id="1392246"/>
    <lineage>
        <taxon>Eukaryota</taxon>
        <taxon>Fungi</taxon>
        <taxon>Dikarya</taxon>
        <taxon>Ascomycota</taxon>
        <taxon>Pezizomycotina</taxon>
        <taxon>Dothideomycetes</taxon>
        <taxon>Pleosporomycetidae</taxon>
        <taxon>Pleosporales</taxon>
        <taxon>Amniculicolaceae</taxon>
        <taxon>Amniculicola</taxon>
    </lineage>
</organism>
<keyword evidence="4 5" id="KW-0472">Membrane</keyword>
<dbReference type="GO" id="GO:0008381">
    <property type="term" value="F:mechanosensitive monoatomic ion channel activity"/>
    <property type="evidence" value="ECO:0007669"/>
    <property type="project" value="TreeGrafter"/>
</dbReference>
<dbReference type="EMBL" id="ML977569">
    <property type="protein sequence ID" value="KAF2004002.1"/>
    <property type="molecule type" value="Genomic_DNA"/>
</dbReference>
<evidence type="ECO:0000256" key="3">
    <source>
        <dbReference type="ARBA" id="ARBA00022989"/>
    </source>
</evidence>
<evidence type="ECO:0000313" key="7">
    <source>
        <dbReference type="Proteomes" id="UP000799779"/>
    </source>
</evidence>
<dbReference type="AlphaFoldDB" id="A0A6A5WQM2"/>
<dbReference type="PANTHER" id="PTHR30266">
    <property type="entry name" value="MECHANOSENSITIVE CHANNEL MSCL"/>
    <property type="match status" value="1"/>
</dbReference>
<keyword evidence="2 5" id="KW-0812">Transmembrane</keyword>
<evidence type="ECO:0000256" key="1">
    <source>
        <dbReference type="ARBA" id="ARBA00004141"/>
    </source>
</evidence>
<dbReference type="SUPFAM" id="SSF81330">
    <property type="entry name" value="Gated mechanosensitive channel"/>
    <property type="match status" value="1"/>
</dbReference>
<dbReference type="Pfam" id="PF01741">
    <property type="entry name" value="MscL"/>
    <property type="match status" value="1"/>
</dbReference>
<evidence type="ECO:0000256" key="2">
    <source>
        <dbReference type="ARBA" id="ARBA00022692"/>
    </source>
</evidence>
<dbReference type="Proteomes" id="UP000799779">
    <property type="component" value="Unassembled WGS sequence"/>
</dbReference>
<feature type="transmembrane region" description="Helical" evidence="5">
    <location>
        <begin position="42"/>
        <end position="68"/>
    </location>
</feature>
<comment type="subcellular location">
    <subcellularLocation>
        <location evidence="1">Membrane</location>
        <topology evidence="1">Multi-pass membrane protein</topology>
    </subcellularLocation>
</comment>
<feature type="transmembrane region" description="Helical" evidence="5">
    <location>
        <begin position="122"/>
        <end position="140"/>
    </location>
</feature>
<dbReference type="Gene3D" id="1.10.1200.120">
    <property type="entry name" value="Large-conductance mechanosensitive channel, MscL, domain 1"/>
    <property type="match status" value="1"/>
</dbReference>
<feature type="non-terminal residue" evidence="6">
    <location>
        <position position="160"/>
    </location>
</feature>
<dbReference type="InterPro" id="IPR036019">
    <property type="entry name" value="MscL_channel"/>
</dbReference>
<dbReference type="PANTHER" id="PTHR30266:SF2">
    <property type="entry name" value="LARGE-CONDUCTANCE MECHANOSENSITIVE CHANNEL"/>
    <property type="match status" value="1"/>
</dbReference>
<keyword evidence="3 5" id="KW-1133">Transmembrane helix</keyword>
<dbReference type="OrthoDB" id="10010920at2759"/>
<sequence length="160" mass="18107">MPQLDDNTQQYLRDAEQGIKQRTAHFWDSFTNFALRDNVLEVAVGLILAASFTACANSLVTDIILPIISLLPFLSRNLDEKFAIFKPGPNYNSTISTGYNTKDQALADGAVVFAYGNFFDKVMRFFIIAVVLWTVATVYSRVSDDNIVKRQVKCKFCRKY</sequence>
<proteinExistence type="predicted"/>
<accession>A0A6A5WQM2</accession>
<evidence type="ECO:0000313" key="6">
    <source>
        <dbReference type="EMBL" id="KAF2004002.1"/>
    </source>
</evidence>
<gene>
    <name evidence="6" type="ORF">P154DRAFT_411184</name>
</gene>
<evidence type="ECO:0000256" key="4">
    <source>
        <dbReference type="ARBA" id="ARBA00023136"/>
    </source>
</evidence>
<dbReference type="InterPro" id="IPR037673">
    <property type="entry name" value="MSC/AndL"/>
</dbReference>
<reference evidence="6" key="1">
    <citation type="journal article" date="2020" name="Stud. Mycol.">
        <title>101 Dothideomycetes genomes: a test case for predicting lifestyles and emergence of pathogens.</title>
        <authorList>
            <person name="Haridas S."/>
            <person name="Albert R."/>
            <person name="Binder M."/>
            <person name="Bloem J."/>
            <person name="Labutti K."/>
            <person name="Salamov A."/>
            <person name="Andreopoulos B."/>
            <person name="Baker S."/>
            <person name="Barry K."/>
            <person name="Bills G."/>
            <person name="Bluhm B."/>
            <person name="Cannon C."/>
            <person name="Castanera R."/>
            <person name="Culley D."/>
            <person name="Daum C."/>
            <person name="Ezra D."/>
            <person name="Gonzalez J."/>
            <person name="Henrissat B."/>
            <person name="Kuo A."/>
            <person name="Liang C."/>
            <person name="Lipzen A."/>
            <person name="Lutzoni F."/>
            <person name="Magnuson J."/>
            <person name="Mondo S."/>
            <person name="Nolan M."/>
            <person name="Ohm R."/>
            <person name="Pangilinan J."/>
            <person name="Park H.-J."/>
            <person name="Ramirez L."/>
            <person name="Alfaro M."/>
            <person name="Sun H."/>
            <person name="Tritt A."/>
            <person name="Yoshinaga Y."/>
            <person name="Zwiers L.-H."/>
            <person name="Turgeon B."/>
            <person name="Goodwin S."/>
            <person name="Spatafora J."/>
            <person name="Crous P."/>
            <person name="Grigoriev I."/>
        </authorList>
    </citation>
    <scope>NUCLEOTIDE SEQUENCE</scope>
    <source>
        <strain evidence="6">CBS 123094</strain>
    </source>
</reference>
<evidence type="ECO:0000256" key="5">
    <source>
        <dbReference type="SAM" id="Phobius"/>
    </source>
</evidence>
<dbReference type="GO" id="GO:0016020">
    <property type="term" value="C:membrane"/>
    <property type="evidence" value="ECO:0007669"/>
    <property type="project" value="UniProtKB-SubCell"/>
</dbReference>
<keyword evidence="7" id="KW-1185">Reference proteome</keyword>
<protein>
    <submittedName>
        <fullName evidence="6">Gated mechanosensitive channel</fullName>
    </submittedName>
</protein>
<name>A0A6A5WQM2_9PLEO</name>